<dbReference type="InterPro" id="IPR036188">
    <property type="entry name" value="FAD/NAD-bd_sf"/>
</dbReference>
<evidence type="ECO:0000259" key="3">
    <source>
        <dbReference type="Pfam" id="PF07992"/>
    </source>
</evidence>
<dbReference type="PANTHER" id="PTHR43539">
    <property type="entry name" value="FLAVIN-BINDING MONOOXYGENASE-LIKE PROTEIN (AFU_ORTHOLOGUE AFUA_4G09220)"/>
    <property type="match status" value="1"/>
</dbReference>
<feature type="domain" description="FAD/NAD(P)-binding" evidence="3">
    <location>
        <begin position="65"/>
        <end position="388"/>
    </location>
</feature>
<evidence type="ECO:0000313" key="4">
    <source>
        <dbReference type="EMBL" id="MFA1542859.1"/>
    </source>
</evidence>
<feature type="region of interest" description="Disordered" evidence="2">
    <location>
        <begin position="1"/>
        <end position="20"/>
    </location>
</feature>
<dbReference type="RefSeq" id="WP_371953320.1">
    <property type="nucleotide sequence ID" value="NZ_JAXCEI010000014.1"/>
</dbReference>
<protein>
    <submittedName>
        <fullName evidence="4">FAD-dependent oxidoreductase</fullName>
    </submittedName>
</protein>
<organism evidence="4 5">
    <name type="scientific">Actinomadura monticuli</name>
    <dbReference type="NCBI Taxonomy" id="3097367"/>
    <lineage>
        <taxon>Bacteria</taxon>
        <taxon>Bacillati</taxon>
        <taxon>Actinomycetota</taxon>
        <taxon>Actinomycetes</taxon>
        <taxon>Streptosporangiales</taxon>
        <taxon>Thermomonosporaceae</taxon>
        <taxon>Actinomadura</taxon>
    </lineage>
</organism>
<dbReference type="Gene3D" id="3.50.50.60">
    <property type="entry name" value="FAD/NAD(P)-binding domain"/>
    <property type="match status" value="1"/>
</dbReference>
<gene>
    <name evidence="4" type="ORF">SM611_28340</name>
</gene>
<name>A0ABV4QLN3_9ACTN</name>
<dbReference type="SUPFAM" id="SSF51905">
    <property type="entry name" value="FAD/NAD(P)-binding domain"/>
    <property type="match status" value="1"/>
</dbReference>
<keyword evidence="1" id="KW-0560">Oxidoreductase</keyword>
<dbReference type="PROSITE" id="PS51257">
    <property type="entry name" value="PROKAR_LIPOPROTEIN"/>
    <property type="match status" value="1"/>
</dbReference>
<accession>A0ABV4QLN3</accession>
<evidence type="ECO:0000256" key="2">
    <source>
        <dbReference type="SAM" id="MobiDB-lite"/>
    </source>
</evidence>
<dbReference type="EMBL" id="JAXCEI010000014">
    <property type="protein sequence ID" value="MFA1542859.1"/>
    <property type="molecule type" value="Genomic_DNA"/>
</dbReference>
<dbReference type="PANTHER" id="PTHR43539:SF78">
    <property type="entry name" value="FLAVIN-CONTAINING MONOOXYGENASE"/>
    <property type="match status" value="1"/>
</dbReference>
<proteinExistence type="predicted"/>
<dbReference type="Pfam" id="PF07992">
    <property type="entry name" value="Pyr_redox_2"/>
    <property type="match status" value="1"/>
</dbReference>
<sequence length="517" mass="53022">MNDETGRPEPAASPDASATAGGCCGVSACCTDAEQAVDPGVTVHQAKTDAGCGCVENAALDGLPVVVIGAGPVGLAAAAHLAERDQDFLVLEAGDQVGAAITEWGHVRLFSPWRYDTDAAARRLLEPTGWRLPDPEALPTGHELVRDYLAPLAKVPALAGRIRTGTRVVAVTRQGADVTRTVGREEHPLLVRAIGRDGAVADIAARAVIDASGTWGRGNPLGHSGLPAPGEDEAAAHITGPLPDVLGRDRARFAGRHTLVVGMGHSAANTLLALAELAKNEPGTRITWTVRGASVARLYGGGDADGLPARGALGTRLKAAVDNGEIDLIRNFTVTGLAAPDDEAGTVQVTGQTPDGPRVLPADAVVAATGFRPDLDMLREVRVDLDPATEAPVKLAPMIDPNFHSCGTVPPHGERDLAHPEPGFYLAGMKSYGRAPTFLMATGYEQVRSIAAALAGDREAADSVQLDLPETGVCSTGLVTDDLLPGAADQDAGCGTSCSTEATSAPAVQSEPVGGSC</sequence>
<dbReference type="Proteomes" id="UP001569963">
    <property type="component" value="Unassembled WGS sequence"/>
</dbReference>
<dbReference type="PRINTS" id="PR00368">
    <property type="entry name" value="FADPNR"/>
</dbReference>
<evidence type="ECO:0000313" key="5">
    <source>
        <dbReference type="Proteomes" id="UP001569963"/>
    </source>
</evidence>
<keyword evidence="5" id="KW-1185">Reference proteome</keyword>
<dbReference type="InterPro" id="IPR050982">
    <property type="entry name" value="Auxin_biosynth/cation_transpt"/>
</dbReference>
<dbReference type="InterPro" id="IPR023753">
    <property type="entry name" value="FAD/NAD-binding_dom"/>
</dbReference>
<reference evidence="4 5" key="1">
    <citation type="submission" date="2023-11" db="EMBL/GenBank/DDBJ databases">
        <title>Actinomadura monticuli sp. nov., isolated from volcanic ash.</title>
        <authorList>
            <person name="Lee S.D."/>
            <person name="Yang H."/>
            <person name="Kim I.S."/>
        </authorList>
    </citation>
    <scope>NUCLEOTIDE SEQUENCE [LARGE SCALE GENOMIC DNA]</scope>
    <source>
        <strain evidence="4 5">DLS-62</strain>
    </source>
</reference>
<dbReference type="PRINTS" id="PR00411">
    <property type="entry name" value="PNDRDTASEI"/>
</dbReference>
<evidence type="ECO:0000256" key="1">
    <source>
        <dbReference type="ARBA" id="ARBA00023002"/>
    </source>
</evidence>
<comment type="caution">
    <text evidence="4">The sequence shown here is derived from an EMBL/GenBank/DDBJ whole genome shotgun (WGS) entry which is preliminary data.</text>
</comment>